<dbReference type="AlphaFoldDB" id="A0A0C1UMJ5"/>
<comment type="caution">
    <text evidence="1">The sequence shown here is derived from an EMBL/GenBank/DDBJ whole genome shotgun (WGS) entry which is preliminary data.</text>
</comment>
<proteinExistence type="predicted"/>
<reference evidence="1" key="3">
    <citation type="submission" date="2020-02" db="EMBL/GenBank/DDBJ databases">
        <authorList>
            <person name="Sarangi A.N."/>
            <person name="Ghosh S."/>
            <person name="Mukherjee M."/>
            <person name="Tripathy S."/>
        </authorList>
    </citation>
    <scope>NUCLEOTIDE SEQUENCE</scope>
    <source>
        <strain evidence="1">BDU141951</strain>
    </source>
</reference>
<accession>A0A0C1UMJ5</accession>
<gene>
    <name evidence="1" type="ORF">QQ91_004670</name>
</gene>
<protein>
    <recommendedName>
        <fullName evidence="2">CopG family transcriptional regulator</fullName>
    </recommendedName>
</protein>
<reference evidence="1" key="2">
    <citation type="journal article" date="2015" name="Genome Announc.">
        <title>Draft Genome Sequence of Filamentous Marine Cyanobacterium Lyngbya confervoides Strain BDU141951.</title>
        <authorList>
            <person name="Chandrababunaidu M.M."/>
            <person name="Sen D."/>
            <person name="Tripathy S."/>
        </authorList>
    </citation>
    <scope>NUCLEOTIDE SEQUENCE</scope>
    <source>
        <strain evidence="1">BDU141951</strain>
    </source>
</reference>
<sequence length="85" mass="9878">MADQPTGLPIQESLINDSQTLAQELQISWSRLVTLALQDFIRRYRKRPDLVAEINAAYADELDEDETRLIQAMRTSHRHLVEGEW</sequence>
<reference evidence="1" key="1">
    <citation type="submission" date="2014-11" db="EMBL/GenBank/DDBJ databases">
        <authorList>
            <person name="Malar M.C."/>
            <person name="Sen D."/>
            <person name="Tripathy S."/>
        </authorList>
    </citation>
    <scope>NUCLEOTIDE SEQUENCE</scope>
    <source>
        <strain evidence="1">BDU141951</strain>
    </source>
</reference>
<dbReference type="EMBL" id="JTHE02000003">
    <property type="protein sequence ID" value="NEV66404.1"/>
    <property type="molecule type" value="Genomic_DNA"/>
</dbReference>
<name>A0A0C1UMJ5_9CYAN</name>
<evidence type="ECO:0008006" key="2">
    <source>
        <dbReference type="Google" id="ProtNLM"/>
    </source>
</evidence>
<evidence type="ECO:0000313" key="1">
    <source>
        <dbReference type="EMBL" id="NEV66404.1"/>
    </source>
</evidence>
<organism evidence="1">
    <name type="scientific">Lyngbya confervoides BDU141951</name>
    <dbReference type="NCBI Taxonomy" id="1574623"/>
    <lineage>
        <taxon>Bacteria</taxon>
        <taxon>Bacillati</taxon>
        <taxon>Cyanobacteriota</taxon>
        <taxon>Cyanophyceae</taxon>
        <taxon>Oscillatoriophycideae</taxon>
        <taxon>Oscillatoriales</taxon>
        <taxon>Microcoleaceae</taxon>
        <taxon>Lyngbya</taxon>
    </lineage>
</organism>